<reference evidence="4" key="3">
    <citation type="submission" date="2015-04" db="UniProtKB">
        <authorList>
            <consortium name="EnsemblPlants"/>
        </authorList>
    </citation>
    <scope>IDENTIFICATION</scope>
</reference>
<dbReference type="Gramene" id="LPERR11G00020.2">
    <property type="protein sequence ID" value="LPERR11G00020.2"/>
    <property type="gene ID" value="LPERR11G00020"/>
</dbReference>
<reference evidence="4 5" key="1">
    <citation type="submission" date="2012-08" db="EMBL/GenBank/DDBJ databases">
        <title>Oryza genome evolution.</title>
        <authorList>
            <person name="Wing R.A."/>
        </authorList>
    </citation>
    <scope>NUCLEOTIDE SEQUENCE</scope>
</reference>
<dbReference type="GO" id="GO:0055028">
    <property type="term" value="C:cortical microtubule"/>
    <property type="evidence" value="ECO:0007669"/>
    <property type="project" value="TreeGrafter"/>
</dbReference>
<evidence type="ECO:0000313" key="4">
    <source>
        <dbReference type="EnsemblPlants" id="LPERR11G00020.2"/>
    </source>
</evidence>
<organism evidence="4 5">
    <name type="scientific">Leersia perrieri</name>
    <dbReference type="NCBI Taxonomy" id="77586"/>
    <lineage>
        <taxon>Eukaryota</taxon>
        <taxon>Viridiplantae</taxon>
        <taxon>Streptophyta</taxon>
        <taxon>Embryophyta</taxon>
        <taxon>Tracheophyta</taxon>
        <taxon>Spermatophyta</taxon>
        <taxon>Magnoliopsida</taxon>
        <taxon>Liliopsida</taxon>
        <taxon>Poales</taxon>
        <taxon>Poaceae</taxon>
        <taxon>BOP clade</taxon>
        <taxon>Oryzoideae</taxon>
        <taxon>Oryzeae</taxon>
        <taxon>Oryzinae</taxon>
        <taxon>Leersia</taxon>
    </lineage>
</organism>
<feature type="coiled-coil region" evidence="2">
    <location>
        <begin position="66"/>
        <end position="100"/>
    </location>
</feature>
<evidence type="ECO:0000256" key="1">
    <source>
        <dbReference type="ARBA" id="ARBA00023054"/>
    </source>
</evidence>
<reference evidence="5" key="2">
    <citation type="submission" date="2013-12" db="EMBL/GenBank/DDBJ databases">
        <authorList>
            <person name="Yu Y."/>
            <person name="Lee S."/>
            <person name="de Baynast K."/>
            <person name="Wissotski M."/>
            <person name="Liu L."/>
            <person name="Talag J."/>
            <person name="Goicoechea J."/>
            <person name="Angelova A."/>
            <person name="Jetty R."/>
            <person name="Kudrna D."/>
            <person name="Golser W."/>
            <person name="Rivera L."/>
            <person name="Zhang J."/>
            <person name="Wing R."/>
        </authorList>
    </citation>
    <scope>NUCLEOTIDE SEQUENCE</scope>
</reference>
<evidence type="ECO:0000256" key="2">
    <source>
        <dbReference type="SAM" id="Coils"/>
    </source>
</evidence>
<feature type="compositionally biased region" description="Basic and acidic residues" evidence="3">
    <location>
        <begin position="57"/>
        <end position="66"/>
    </location>
</feature>
<dbReference type="STRING" id="77586.A0A0D9XN01"/>
<keyword evidence="5" id="KW-1185">Reference proteome</keyword>
<feature type="compositionally biased region" description="Pro residues" evidence="3">
    <location>
        <begin position="112"/>
        <end position="121"/>
    </location>
</feature>
<accession>A0A0D9XN01</accession>
<dbReference type="HOGENOM" id="CLU_014032_0_1_1"/>
<dbReference type="PANTHER" id="PTHR31342:SF64">
    <property type="entry name" value="TETRATRICOPEPTIDE REPEAT (TPR)-LIKE SUPERFAMILY PROTEIN"/>
    <property type="match status" value="1"/>
</dbReference>
<proteinExistence type="predicted"/>
<feature type="compositionally biased region" description="Low complexity" evidence="3">
    <location>
        <begin position="43"/>
        <end position="54"/>
    </location>
</feature>
<feature type="compositionally biased region" description="Pro residues" evidence="3">
    <location>
        <begin position="132"/>
        <end position="142"/>
    </location>
</feature>
<name>A0A0D9XN01_9ORYZ</name>
<dbReference type="SUPFAM" id="SSF101447">
    <property type="entry name" value="Formin homology 2 domain (FH2 domain)"/>
    <property type="match status" value="1"/>
</dbReference>
<keyword evidence="1 2" id="KW-0175">Coiled coil</keyword>
<evidence type="ECO:0000256" key="3">
    <source>
        <dbReference type="SAM" id="MobiDB-lite"/>
    </source>
</evidence>
<feature type="region of interest" description="Disordered" evidence="3">
    <location>
        <begin position="108"/>
        <end position="158"/>
    </location>
</feature>
<dbReference type="InterPro" id="IPR040265">
    <property type="entry name" value="CHUP1/IPGA1-like"/>
</dbReference>
<dbReference type="Proteomes" id="UP000032180">
    <property type="component" value="Chromosome 11"/>
</dbReference>
<dbReference type="PANTHER" id="PTHR31342">
    <property type="entry name" value="PROTEIN CHUP1, CHLOROPLASTIC"/>
    <property type="match status" value="1"/>
</dbReference>
<feature type="region of interest" description="Disordered" evidence="3">
    <location>
        <begin position="1"/>
        <end position="66"/>
    </location>
</feature>
<dbReference type="eggNOG" id="ENOG502QVIT">
    <property type="taxonomic scope" value="Eukaryota"/>
</dbReference>
<evidence type="ECO:0000313" key="5">
    <source>
        <dbReference type="Proteomes" id="UP000032180"/>
    </source>
</evidence>
<dbReference type="EnsemblPlants" id="LPERR11G00020.2">
    <property type="protein sequence ID" value="LPERR11G00020.2"/>
    <property type="gene ID" value="LPERR11G00020"/>
</dbReference>
<evidence type="ECO:0008006" key="6">
    <source>
        <dbReference type="Google" id="ProtNLM"/>
    </source>
</evidence>
<protein>
    <recommendedName>
        <fullName evidence="6">Protein CHUP1, chloroplastic</fullName>
    </recommendedName>
</protein>
<dbReference type="GO" id="GO:0072699">
    <property type="term" value="P:protein localization to cortical microtubule cytoskeleton"/>
    <property type="evidence" value="ECO:0007669"/>
    <property type="project" value="TreeGrafter"/>
</dbReference>
<dbReference type="AlphaFoldDB" id="A0A0D9XN01"/>
<sequence>MLDQPKMKHQVLSGGGASVATRPMMRASRSTTAAVPPAKDRPAAVSTRRAARVSGNSEEKKPDSELEALRREVERLRRCNEELEQQLAVAHHSVAQLRQQQQLVAAAACSSIPPPPPPPPTSRGIPQGQGVPVPPPPPPPKPNNNSSRRPPGLNASSSKATALVDMYKSLSLTTTTTTTNTATSSFVGELQNRSTHLLADYSTQIKADVESKAGLINHLITKVHQTTYSNVEQSDETAVLKHFSWPERKADALREATFEYRHLNSVLTQISKSDDITTLVSCEATLTKTSALQHKLEKSMARLVNLRSSAMPSYKELRIPTDWMLDSGIASKMRLASLKLAKVYMKRSLKELDRETGGEALLAQSVRFAYRVHQFAGGLDCEAMRLFEDLMQRAQLASSPP</sequence>